<evidence type="ECO:0000313" key="5">
    <source>
        <dbReference type="Proteomes" id="UP000597038"/>
    </source>
</evidence>
<evidence type="ECO:0000256" key="1">
    <source>
        <dbReference type="ARBA" id="ARBA00023125"/>
    </source>
</evidence>
<evidence type="ECO:0000256" key="2">
    <source>
        <dbReference type="SAM" id="Phobius"/>
    </source>
</evidence>
<dbReference type="Gene3D" id="1.10.260.40">
    <property type="entry name" value="lambda repressor-like DNA-binding domains"/>
    <property type="match status" value="1"/>
</dbReference>
<keyword evidence="2" id="KW-1133">Transmembrane helix</keyword>
<proteinExistence type="predicted"/>
<accession>A0ABS0QQ50</accession>
<sequence length="190" mass="21992">MDVGQQIKRYRTECELSQAELAEKIYVSSQTISNWENERSYPDLQHLIVLSALFQVSLDQLVKGDVEDMKNAVDQSNMDKYGWLMCLFIALAAISTGPALKYSEGWFGLLVPVILWAISMHYALKIERIKKRYDVQTYREILDYMENGKKTIQIQRNKKKYVAEKFLIVVGFGVVVMAIVFISTWIFSMI</sequence>
<keyword evidence="5" id="KW-1185">Reference proteome</keyword>
<dbReference type="InterPro" id="IPR010982">
    <property type="entry name" value="Lambda_DNA-bd_dom_sf"/>
</dbReference>
<feature type="transmembrane region" description="Helical" evidence="2">
    <location>
        <begin position="81"/>
        <end position="100"/>
    </location>
</feature>
<dbReference type="RefSeq" id="WP_116258934.1">
    <property type="nucleotide sequence ID" value="NZ_JAEDAQ010000013.1"/>
</dbReference>
<dbReference type="PANTHER" id="PTHR46558">
    <property type="entry name" value="TRACRIPTIONAL REGULATORY PROTEIN-RELATED-RELATED"/>
    <property type="match status" value="1"/>
</dbReference>
<feature type="transmembrane region" description="Helical" evidence="2">
    <location>
        <begin position="166"/>
        <end position="187"/>
    </location>
</feature>
<evidence type="ECO:0000313" key="4">
    <source>
        <dbReference type="EMBL" id="MBH9581385.1"/>
    </source>
</evidence>
<reference evidence="4 5" key="1">
    <citation type="submission" date="2020-12" db="EMBL/GenBank/DDBJ databases">
        <title>Genomic analysis of Staphylococcus felis from a cat with skin infection.</title>
        <authorList>
            <person name="Aslantas O."/>
            <person name="Keskin O."/>
            <person name="Buyukaltay K."/>
            <person name="Gullu Yucetepe A."/>
        </authorList>
    </citation>
    <scope>NUCLEOTIDE SEQUENCE [LARGE SCALE GENOMIC DNA]</scope>
    <source>
        <strain evidence="4 5">HARRANVET</strain>
    </source>
</reference>
<keyword evidence="2" id="KW-0472">Membrane</keyword>
<dbReference type="SMART" id="SM00530">
    <property type="entry name" value="HTH_XRE"/>
    <property type="match status" value="1"/>
</dbReference>
<feature type="domain" description="HTH cro/C1-type" evidence="3">
    <location>
        <begin position="7"/>
        <end position="61"/>
    </location>
</feature>
<dbReference type="SUPFAM" id="SSF47413">
    <property type="entry name" value="lambda repressor-like DNA-binding domains"/>
    <property type="match status" value="1"/>
</dbReference>
<dbReference type="EMBL" id="JAEDAQ010000013">
    <property type="protein sequence ID" value="MBH9581385.1"/>
    <property type="molecule type" value="Genomic_DNA"/>
</dbReference>
<keyword evidence="1" id="KW-0238">DNA-binding</keyword>
<dbReference type="Pfam" id="PF01381">
    <property type="entry name" value="HTH_3"/>
    <property type="match status" value="1"/>
</dbReference>
<dbReference type="PROSITE" id="PS50943">
    <property type="entry name" value="HTH_CROC1"/>
    <property type="match status" value="1"/>
</dbReference>
<feature type="transmembrane region" description="Helical" evidence="2">
    <location>
        <begin position="106"/>
        <end position="124"/>
    </location>
</feature>
<name>A0ABS0QQ50_9STAP</name>
<organism evidence="4 5">
    <name type="scientific">Staphylococcus felis</name>
    <dbReference type="NCBI Taxonomy" id="46127"/>
    <lineage>
        <taxon>Bacteria</taxon>
        <taxon>Bacillati</taxon>
        <taxon>Bacillota</taxon>
        <taxon>Bacilli</taxon>
        <taxon>Bacillales</taxon>
        <taxon>Staphylococcaceae</taxon>
        <taxon>Staphylococcus</taxon>
    </lineage>
</organism>
<dbReference type="InterPro" id="IPR001387">
    <property type="entry name" value="Cro/C1-type_HTH"/>
</dbReference>
<dbReference type="Proteomes" id="UP000597038">
    <property type="component" value="Unassembled WGS sequence"/>
</dbReference>
<protein>
    <submittedName>
        <fullName evidence="4">Helix-turn-helix transcriptional regulator</fullName>
    </submittedName>
</protein>
<gene>
    <name evidence="4" type="ORF">I9026_08360</name>
</gene>
<dbReference type="CDD" id="cd00093">
    <property type="entry name" value="HTH_XRE"/>
    <property type="match status" value="1"/>
</dbReference>
<evidence type="ECO:0000259" key="3">
    <source>
        <dbReference type="PROSITE" id="PS50943"/>
    </source>
</evidence>
<keyword evidence="2" id="KW-0812">Transmembrane</keyword>
<comment type="caution">
    <text evidence="4">The sequence shown here is derived from an EMBL/GenBank/DDBJ whole genome shotgun (WGS) entry which is preliminary data.</text>
</comment>
<dbReference type="PANTHER" id="PTHR46558:SF15">
    <property type="entry name" value="HELIX-TURN-HELIX DOMAIN PROTEIN"/>
    <property type="match status" value="1"/>
</dbReference>